<dbReference type="Proteomes" id="UP001172738">
    <property type="component" value="Unassembled WGS sequence"/>
</dbReference>
<keyword evidence="12" id="KW-1185">Reference proteome</keyword>
<dbReference type="Pfam" id="PF02424">
    <property type="entry name" value="ApbE"/>
    <property type="match status" value="1"/>
</dbReference>
<comment type="cofactor">
    <cofactor evidence="1">
        <name>Mg(2+)</name>
        <dbReference type="ChEBI" id="CHEBI:18420"/>
    </cofactor>
</comment>
<dbReference type="Gene3D" id="3.10.520.10">
    <property type="entry name" value="ApbE-like domains"/>
    <property type="match status" value="2"/>
</dbReference>
<evidence type="ECO:0000256" key="6">
    <source>
        <dbReference type="ARBA" id="ARBA00022723"/>
    </source>
</evidence>
<evidence type="ECO:0000313" key="11">
    <source>
        <dbReference type="EMBL" id="MDN4473547.1"/>
    </source>
</evidence>
<dbReference type="InterPro" id="IPR024932">
    <property type="entry name" value="ApbE"/>
</dbReference>
<evidence type="ECO:0000256" key="8">
    <source>
        <dbReference type="ARBA" id="ARBA00022842"/>
    </source>
</evidence>
<comment type="catalytic activity">
    <reaction evidence="10">
        <text>L-threonyl-[protein] + FAD = FMN-L-threonyl-[protein] + AMP + H(+)</text>
        <dbReference type="Rhea" id="RHEA:36847"/>
        <dbReference type="Rhea" id="RHEA-COMP:11060"/>
        <dbReference type="Rhea" id="RHEA-COMP:11061"/>
        <dbReference type="ChEBI" id="CHEBI:15378"/>
        <dbReference type="ChEBI" id="CHEBI:30013"/>
        <dbReference type="ChEBI" id="CHEBI:57692"/>
        <dbReference type="ChEBI" id="CHEBI:74257"/>
        <dbReference type="ChEBI" id="CHEBI:456215"/>
        <dbReference type="EC" id="2.7.1.180"/>
    </reaction>
</comment>
<dbReference type="PANTHER" id="PTHR30040">
    <property type="entry name" value="THIAMINE BIOSYNTHESIS LIPOPROTEIN APBE"/>
    <property type="match status" value="1"/>
</dbReference>
<sequence>MSSSVDDELVWTIHVMAMPFTVRMRGVPDRDVAERAVRAFADDLADADLLFSLWRPDTPMAQVALGTGSVEDAPREIREVLALAEEWRAHTGGAFDARLRRRAAARLPVEYPEGAPDPTGIVKTWAVARALAHLEEAAARSWMVDAAGDVCVGGEGVWTVGIADPTLVGDPHGSRPVGAVGLGHPARAMATSGVAQARDHVWDPETGEPARHYLQVTVVGDDLIACDAWATAIVAGGPRTLASAVEHGVAALAITAERSGGGFEAVVTPAWPDEDA</sequence>
<evidence type="ECO:0000256" key="4">
    <source>
        <dbReference type="ARBA" id="ARBA00022630"/>
    </source>
</evidence>
<dbReference type="EC" id="2.7.1.180" evidence="2"/>
<organism evidence="11 12">
    <name type="scientific">Demequina zhanjiangensis</name>
    <dbReference type="NCBI Taxonomy" id="3051659"/>
    <lineage>
        <taxon>Bacteria</taxon>
        <taxon>Bacillati</taxon>
        <taxon>Actinomycetota</taxon>
        <taxon>Actinomycetes</taxon>
        <taxon>Micrococcales</taxon>
        <taxon>Demequinaceae</taxon>
        <taxon>Demequina</taxon>
    </lineage>
</organism>
<keyword evidence="4" id="KW-0285">Flavoprotein</keyword>
<evidence type="ECO:0000256" key="2">
    <source>
        <dbReference type="ARBA" id="ARBA00011955"/>
    </source>
</evidence>
<proteinExistence type="predicted"/>
<dbReference type="RefSeq" id="WP_301129180.1">
    <property type="nucleotide sequence ID" value="NZ_JAUHPV010000006.1"/>
</dbReference>
<evidence type="ECO:0000256" key="1">
    <source>
        <dbReference type="ARBA" id="ARBA00001946"/>
    </source>
</evidence>
<protein>
    <recommendedName>
        <fullName evidence="3">FAD:protein FMN transferase</fullName>
        <ecNumber evidence="2">2.7.1.180</ecNumber>
    </recommendedName>
    <alternativeName>
        <fullName evidence="9">Flavin transferase</fullName>
    </alternativeName>
</protein>
<evidence type="ECO:0000313" key="12">
    <source>
        <dbReference type="Proteomes" id="UP001172738"/>
    </source>
</evidence>
<accession>A0ABT8G397</accession>
<evidence type="ECO:0000256" key="7">
    <source>
        <dbReference type="ARBA" id="ARBA00022827"/>
    </source>
</evidence>
<keyword evidence="7" id="KW-0274">FAD</keyword>
<dbReference type="InterPro" id="IPR003374">
    <property type="entry name" value="ApbE-like_sf"/>
</dbReference>
<dbReference type="SUPFAM" id="SSF143631">
    <property type="entry name" value="ApbE-like"/>
    <property type="match status" value="1"/>
</dbReference>
<keyword evidence="6" id="KW-0479">Metal-binding</keyword>
<evidence type="ECO:0000256" key="10">
    <source>
        <dbReference type="ARBA" id="ARBA00048540"/>
    </source>
</evidence>
<reference evidence="11" key="1">
    <citation type="submission" date="2023-06" db="EMBL/GenBank/DDBJ databases">
        <title>SYSU T00b26.</title>
        <authorList>
            <person name="Gao L."/>
            <person name="Fang B.-Z."/>
            <person name="Li W.-J."/>
        </authorList>
    </citation>
    <scope>NUCLEOTIDE SEQUENCE</scope>
    <source>
        <strain evidence="11">SYSU T00b26</strain>
    </source>
</reference>
<keyword evidence="8" id="KW-0460">Magnesium</keyword>
<keyword evidence="5 11" id="KW-0808">Transferase</keyword>
<gene>
    <name evidence="11" type="ORF">QQX04_11140</name>
</gene>
<comment type="caution">
    <text evidence="11">The sequence shown here is derived from an EMBL/GenBank/DDBJ whole genome shotgun (WGS) entry which is preliminary data.</text>
</comment>
<dbReference type="GO" id="GO:0016740">
    <property type="term" value="F:transferase activity"/>
    <property type="evidence" value="ECO:0007669"/>
    <property type="project" value="UniProtKB-KW"/>
</dbReference>
<dbReference type="PANTHER" id="PTHR30040:SF2">
    <property type="entry name" value="FAD:PROTEIN FMN TRANSFERASE"/>
    <property type="match status" value="1"/>
</dbReference>
<evidence type="ECO:0000256" key="5">
    <source>
        <dbReference type="ARBA" id="ARBA00022679"/>
    </source>
</evidence>
<name>A0ABT8G397_9MICO</name>
<dbReference type="EMBL" id="JAUHPV010000006">
    <property type="protein sequence ID" value="MDN4473547.1"/>
    <property type="molecule type" value="Genomic_DNA"/>
</dbReference>
<evidence type="ECO:0000256" key="3">
    <source>
        <dbReference type="ARBA" id="ARBA00016337"/>
    </source>
</evidence>
<evidence type="ECO:0000256" key="9">
    <source>
        <dbReference type="ARBA" id="ARBA00031306"/>
    </source>
</evidence>